<evidence type="ECO:0000256" key="2">
    <source>
        <dbReference type="SAM" id="Phobius"/>
    </source>
</evidence>
<dbReference type="Proteomes" id="UP000326178">
    <property type="component" value="Chromosome"/>
</dbReference>
<evidence type="ECO:0000313" key="3">
    <source>
        <dbReference type="EMBL" id="QEU70882.1"/>
    </source>
</evidence>
<feature type="transmembrane region" description="Helical" evidence="2">
    <location>
        <begin position="69"/>
        <end position="89"/>
    </location>
</feature>
<evidence type="ECO:0000256" key="1">
    <source>
        <dbReference type="SAM" id="MobiDB-lite"/>
    </source>
</evidence>
<dbReference type="EMBL" id="CP023702">
    <property type="protein sequence ID" value="QEU70882.1"/>
    <property type="molecule type" value="Genomic_DNA"/>
</dbReference>
<feature type="compositionally biased region" description="Low complexity" evidence="1">
    <location>
        <begin position="41"/>
        <end position="59"/>
    </location>
</feature>
<feature type="compositionally biased region" description="Basic and acidic residues" evidence="1">
    <location>
        <begin position="13"/>
        <end position="40"/>
    </location>
</feature>
<proteinExistence type="predicted"/>
<protein>
    <submittedName>
        <fullName evidence="3">Uncharacterized protein</fullName>
    </submittedName>
</protein>
<dbReference type="KEGG" id="snk:CP967_01955"/>
<accession>A0A5J6F403</accession>
<keyword evidence="2" id="KW-0812">Transmembrane</keyword>
<keyword evidence="4" id="KW-1185">Reference proteome</keyword>
<evidence type="ECO:0000313" key="4">
    <source>
        <dbReference type="Proteomes" id="UP000326178"/>
    </source>
</evidence>
<keyword evidence="2" id="KW-1133">Transmembrane helix</keyword>
<dbReference type="RefSeq" id="WP_150486245.1">
    <property type="nucleotide sequence ID" value="NZ_BMUV01000025.1"/>
</dbReference>
<reference evidence="3 4" key="1">
    <citation type="submission" date="2017-09" db="EMBL/GenBank/DDBJ databases">
        <authorList>
            <person name="Lee N."/>
            <person name="Cho B.-K."/>
        </authorList>
    </citation>
    <scope>NUCLEOTIDE SEQUENCE [LARGE SCALE GENOMIC DNA]</scope>
    <source>
        <strain evidence="3 4">ATCC 12769</strain>
    </source>
</reference>
<name>A0A5J6F403_9ACTN</name>
<feature type="transmembrane region" description="Helical" evidence="2">
    <location>
        <begin position="122"/>
        <end position="142"/>
    </location>
</feature>
<feature type="region of interest" description="Disordered" evidence="1">
    <location>
        <begin position="1"/>
        <end position="64"/>
    </location>
</feature>
<gene>
    <name evidence="3" type="ORF">CP967_01955</name>
</gene>
<keyword evidence="2" id="KW-0472">Membrane</keyword>
<dbReference type="AlphaFoldDB" id="A0A5J6F403"/>
<feature type="transmembrane region" description="Helical" evidence="2">
    <location>
        <begin position="95"/>
        <end position="115"/>
    </location>
</feature>
<dbReference type="OrthoDB" id="4336287at2"/>
<organism evidence="3 4">
    <name type="scientific">Streptomyces nitrosporeus</name>
    <dbReference type="NCBI Taxonomy" id="28894"/>
    <lineage>
        <taxon>Bacteria</taxon>
        <taxon>Bacillati</taxon>
        <taxon>Actinomycetota</taxon>
        <taxon>Actinomycetes</taxon>
        <taxon>Kitasatosporales</taxon>
        <taxon>Streptomycetaceae</taxon>
        <taxon>Streptomyces</taxon>
    </lineage>
</organism>
<sequence length="143" mass="15160">MSNSEADAPNQAEGRDPDRRDPGPGSRQDRDQEREHREDAPGAAAIPAPAEEEQGGPPRRLTPRQARRLRVVLSSVGMAAMAVVLALRIASRSSVLVVGVYGLALILCGVVIELSRNGRTRLGSWLLGIGLVAAVGADRLLIP</sequence>